<sequence>MLQDIAKNFYDLAFEIRYRSPLSYSLRWVRDVLRFAQIVIFMSDFCKVKEINTRTPTFIRILNNAGLLNFCFDFSVIPVFLNLLQLILLCSFFWFVYYNCLKVKNGKYVSKNILFVIVFGFEFLFPVFQIQFFFRFTQQFLLILQKNSILSIFSFLLLVTNIIICFCFDYISSVFFRPKVIVTTALIDNFTGATELLIFWCRFIVITVQLLLSQYRVFIIELIMYSWYPIVVIIILEKRISIGVHVNIIGAILNDSPLFAAPFVLLANLHPHNYLPPGAILVSCILIYSLTFILYKIFMRKYASLIFNQKYDPPWWLPIKNSLVMRTAAENEADVEAFEDYIVLRMKQDPEEMIEVVRFLGIFRSQREKIMLMFSKYKETSIYYDYQFYLFNRIFESYENKPPSHYIQILDDLQRNFYICLSLFWQKRSEHNLFIAFIFGIKTALIHVELINFIQYLCFIFQYDPYVHQAYAEILLIAEGDARQSVLYRRYTSMLKDNSKSVADPIFKSVAAYYPISNDRYLEENTNSNSATSSKSDLGSLYSYSHLRFHIDEKVIYRDEDSDNSLMAMFVQKCTNVKSYSVLISMILLFMWTITFILLQTKGDAYLFEYIMNVKERVKETIDLSIRLTSGIILQPILLENNKTNSLNCQKMKENVYNYLQSYSFTFKEDYYYVSKAISLISSYIATIPDDKCQVLKNDTKIIMDSLEGIKLNYEYFHGNYTIYMANDDAIVIYWRFFVYLILAYLVGLTLTVYLMYLSVKFTLTNLPQPVQEFLGSKERLSMLLLKKSLESWDLFKFLFPDPRKPTQPPVKPETPPVSTRRIKVTKYSSATNIQMNQSTNSSHHVNLKDAKVSISFIGADNILKPSMFGLMSPFVISSTTNSSEVSSENSESWDNSSSNRNDDAYVIPETVENYDIVSKMIDHNSKEFKTVILALLIIYTLPYLVMMFFNIYERVVLEFQRTNSRKYLNRMVENISTLHNLPQEIYIDNHTNLTLVVLERSAQLNQKLSIYSRGLGPFLEDSDKISYTSQTGLLAFSSCTFIFSILTCFVIYDIDWHVTLGFNSLFHFPSGYLEDINKPRDNDIDLKLPKESIICLIVTNDTSGVITNISQNCADLINVQPIDVIGRKYDEVFPLDSEKNRLFYISQKKVKKYVESRYSTGKIVRIALYDMQSDNSPRSVLSNRLTKCLPCQIAKFFCEKGAFHYKFKNSFIVVVTFDSTTFNPTIDHVFMDSSNILQSYNSIMLLRVNGSQIFYFCYSSDRNIPILFTKDLIYPPSSSSLKALATSNNQNQQQSPIRNVVITKSEFTADIMTDYTEPYISLNYQKKIGQMRAGFALEEKSLLIMDDCIKIGKKELCQRKEISRGIRGTVVKFADIPLLIQELR</sequence>
<reference evidence="3" key="2">
    <citation type="journal article" date="2007" name="Science">
        <title>Draft genome sequence of the sexually transmitted pathogen Trichomonas vaginalis.</title>
        <authorList>
            <person name="Carlton J.M."/>
            <person name="Hirt R.P."/>
            <person name="Silva J.C."/>
            <person name="Delcher A.L."/>
            <person name="Schatz M."/>
            <person name="Zhao Q."/>
            <person name="Wortman J.R."/>
            <person name="Bidwell S.L."/>
            <person name="Alsmark U.C.M."/>
            <person name="Besteiro S."/>
            <person name="Sicheritz-Ponten T."/>
            <person name="Noel C.J."/>
            <person name="Dacks J.B."/>
            <person name="Foster P.G."/>
            <person name="Simillion C."/>
            <person name="Van de Peer Y."/>
            <person name="Miranda-Saavedra D."/>
            <person name="Barton G.J."/>
            <person name="Westrop G.D."/>
            <person name="Mueller S."/>
            <person name="Dessi D."/>
            <person name="Fiori P.L."/>
            <person name="Ren Q."/>
            <person name="Paulsen I."/>
            <person name="Zhang H."/>
            <person name="Bastida-Corcuera F.D."/>
            <person name="Simoes-Barbosa A."/>
            <person name="Brown M.T."/>
            <person name="Hayes R.D."/>
            <person name="Mukherjee M."/>
            <person name="Okumura C.Y."/>
            <person name="Schneider R."/>
            <person name="Smith A.J."/>
            <person name="Vanacova S."/>
            <person name="Villalvazo M."/>
            <person name="Haas B.J."/>
            <person name="Pertea M."/>
            <person name="Feldblyum T.V."/>
            <person name="Utterback T.R."/>
            <person name="Shu C.L."/>
            <person name="Osoegawa K."/>
            <person name="de Jong P.J."/>
            <person name="Hrdy I."/>
            <person name="Horvathova L."/>
            <person name="Zubacova Z."/>
            <person name="Dolezal P."/>
            <person name="Malik S.B."/>
            <person name="Logsdon J.M. Jr."/>
            <person name="Henze K."/>
            <person name="Gupta A."/>
            <person name="Wang C.C."/>
            <person name="Dunne R.L."/>
            <person name="Upcroft J.A."/>
            <person name="Upcroft P."/>
            <person name="White O."/>
            <person name="Salzberg S.L."/>
            <person name="Tang P."/>
            <person name="Chiu C.-H."/>
            <person name="Lee Y.-S."/>
            <person name="Embley T.M."/>
            <person name="Coombs G.H."/>
            <person name="Mottram J.C."/>
            <person name="Tachezy J."/>
            <person name="Fraser-Liggett C.M."/>
            <person name="Johnson P.J."/>
        </authorList>
    </citation>
    <scope>NUCLEOTIDE SEQUENCE [LARGE SCALE GENOMIC DNA]</scope>
    <source>
        <strain evidence="3">G3</strain>
    </source>
</reference>
<feature type="transmembrane region" description="Helical" evidence="2">
    <location>
        <begin position="218"/>
        <end position="236"/>
    </location>
</feature>
<dbReference type="VEuPathDB" id="TrichDB:TVAG_203850"/>
<dbReference type="KEGG" id="tva:4761930"/>
<protein>
    <recommendedName>
        <fullName evidence="5">PAS domain-containing protein</fullName>
    </recommendedName>
</protein>
<feature type="transmembrane region" description="Helical" evidence="2">
    <location>
        <begin position="433"/>
        <end position="454"/>
    </location>
</feature>
<evidence type="ECO:0008006" key="5">
    <source>
        <dbReference type="Google" id="ProtNLM"/>
    </source>
</evidence>
<dbReference type="Proteomes" id="UP000001542">
    <property type="component" value="Unassembled WGS sequence"/>
</dbReference>
<dbReference type="RefSeq" id="XP_001316304.1">
    <property type="nucleotide sequence ID" value="XM_001316269.1"/>
</dbReference>
<gene>
    <name evidence="3" type="ORF">TVAG_203850</name>
</gene>
<proteinExistence type="predicted"/>
<feature type="transmembrane region" description="Helical" evidence="2">
    <location>
        <begin position="192"/>
        <end position="212"/>
    </location>
</feature>
<feature type="transmembrane region" description="Helical" evidence="2">
    <location>
        <begin position="580"/>
        <end position="599"/>
    </location>
</feature>
<feature type="compositionally biased region" description="Low complexity" evidence="1">
    <location>
        <begin position="882"/>
        <end position="900"/>
    </location>
</feature>
<accession>A2ETG1</accession>
<keyword evidence="4" id="KW-1185">Reference proteome</keyword>
<feature type="transmembrane region" description="Helical" evidence="2">
    <location>
        <begin position="932"/>
        <end position="953"/>
    </location>
</feature>
<name>A2ETG1_TRIV3</name>
<feature type="transmembrane region" description="Helical" evidence="2">
    <location>
        <begin position="248"/>
        <end position="267"/>
    </location>
</feature>
<organism evidence="3 4">
    <name type="scientific">Trichomonas vaginalis (strain ATCC PRA-98 / G3)</name>
    <dbReference type="NCBI Taxonomy" id="412133"/>
    <lineage>
        <taxon>Eukaryota</taxon>
        <taxon>Metamonada</taxon>
        <taxon>Parabasalia</taxon>
        <taxon>Trichomonadida</taxon>
        <taxon>Trichomonadidae</taxon>
        <taxon>Trichomonas</taxon>
    </lineage>
</organism>
<keyword evidence="2" id="KW-1133">Transmembrane helix</keyword>
<feature type="transmembrane region" description="Helical" evidence="2">
    <location>
        <begin position="737"/>
        <end position="757"/>
    </location>
</feature>
<keyword evidence="2" id="KW-0812">Transmembrane</keyword>
<evidence type="ECO:0000256" key="2">
    <source>
        <dbReference type="SAM" id="Phobius"/>
    </source>
</evidence>
<feature type="transmembrane region" description="Helical" evidence="2">
    <location>
        <begin position="279"/>
        <end position="298"/>
    </location>
</feature>
<dbReference type="InParanoid" id="A2ETG1"/>
<feature type="transmembrane region" description="Helical" evidence="2">
    <location>
        <begin position="1034"/>
        <end position="1053"/>
    </location>
</feature>
<reference evidence="3" key="1">
    <citation type="submission" date="2006-10" db="EMBL/GenBank/DDBJ databases">
        <authorList>
            <person name="Amadeo P."/>
            <person name="Zhao Q."/>
            <person name="Wortman J."/>
            <person name="Fraser-Liggett C."/>
            <person name="Carlton J."/>
        </authorList>
    </citation>
    <scope>NUCLEOTIDE SEQUENCE</scope>
    <source>
        <strain evidence="3">G3</strain>
    </source>
</reference>
<feature type="transmembrane region" description="Helical" evidence="2">
    <location>
        <begin position="113"/>
        <end position="134"/>
    </location>
</feature>
<evidence type="ECO:0000256" key="1">
    <source>
        <dbReference type="SAM" id="MobiDB-lite"/>
    </source>
</evidence>
<feature type="transmembrane region" description="Helical" evidence="2">
    <location>
        <begin position="149"/>
        <end position="171"/>
    </location>
</feature>
<evidence type="ECO:0000313" key="3">
    <source>
        <dbReference type="EMBL" id="EAY04081.1"/>
    </source>
</evidence>
<dbReference type="VEuPathDB" id="TrichDB:TVAGG3_0763950"/>
<dbReference type="EMBL" id="DS113486">
    <property type="protein sequence ID" value="EAY04081.1"/>
    <property type="molecule type" value="Genomic_DNA"/>
</dbReference>
<keyword evidence="2" id="KW-0472">Membrane</keyword>
<feature type="region of interest" description="Disordered" evidence="1">
    <location>
        <begin position="882"/>
        <end position="902"/>
    </location>
</feature>
<feature type="transmembrane region" description="Helical" evidence="2">
    <location>
        <begin position="83"/>
        <end position="101"/>
    </location>
</feature>
<evidence type="ECO:0000313" key="4">
    <source>
        <dbReference type="Proteomes" id="UP000001542"/>
    </source>
</evidence>